<proteinExistence type="predicted"/>
<name>A0A2P2PZR1_RHIMU</name>
<protein>
    <submittedName>
        <fullName evidence="1">Uncharacterized protein</fullName>
    </submittedName>
</protein>
<sequence length="23" mass="2774">MISLEIYSHHANLGYLWHNLRCC</sequence>
<reference evidence="1" key="1">
    <citation type="submission" date="2018-02" db="EMBL/GenBank/DDBJ databases">
        <title>Rhizophora mucronata_Transcriptome.</title>
        <authorList>
            <person name="Meera S.P."/>
            <person name="Sreeshan A."/>
            <person name="Augustine A."/>
        </authorList>
    </citation>
    <scope>NUCLEOTIDE SEQUENCE</scope>
    <source>
        <tissue evidence="1">Leaf</tissue>
    </source>
</reference>
<accession>A0A2P2PZR1</accession>
<dbReference type="EMBL" id="GGEC01079679">
    <property type="protein sequence ID" value="MBX60163.1"/>
    <property type="molecule type" value="Transcribed_RNA"/>
</dbReference>
<evidence type="ECO:0000313" key="1">
    <source>
        <dbReference type="EMBL" id="MBX60163.1"/>
    </source>
</evidence>
<organism evidence="1">
    <name type="scientific">Rhizophora mucronata</name>
    <name type="common">Asiatic mangrove</name>
    <dbReference type="NCBI Taxonomy" id="61149"/>
    <lineage>
        <taxon>Eukaryota</taxon>
        <taxon>Viridiplantae</taxon>
        <taxon>Streptophyta</taxon>
        <taxon>Embryophyta</taxon>
        <taxon>Tracheophyta</taxon>
        <taxon>Spermatophyta</taxon>
        <taxon>Magnoliopsida</taxon>
        <taxon>eudicotyledons</taxon>
        <taxon>Gunneridae</taxon>
        <taxon>Pentapetalae</taxon>
        <taxon>rosids</taxon>
        <taxon>fabids</taxon>
        <taxon>Malpighiales</taxon>
        <taxon>Rhizophoraceae</taxon>
        <taxon>Rhizophora</taxon>
    </lineage>
</organism>
<dbReference type="AlphaFoldDB" id="A0A2P2PZR1"/>